<dbReference type="PROSITE" id="PS50112">
    <property type="entry name" value="PAS"/>
    <property type="match status" value="1"/>
</dbReference>
<protein>
    <recommendedName>
        <fullName evidence="5">PAS domain-containing protein</fullName>
    </recommendedName>
</protein>
<dbReference type="InterPro" id="IPR036770">
    <property type="entry name" value="Ankyrin_rpt-contain_sf"/>
</dbReference>
<keyword evidence="2" id="KW-0288">FMN</keyword>
<keyword evidence="7" id="KW-1185">Reference proteome</keyword>
<dbReference type="PANTHER" id="PTHR47429">
    <property type="entry name" value="PROTEIN TWIN LOV 1"/>
    <property type="match status" value="1"/>
</dbReference>
<dbReference type="CDD" id="cd00130">
    <property type="entry name" value="PAS"/>
    <property type="match status" value="1"/>
</dbReference>
<accession>A0AAD7UKT0</accession>
<evidence type="ECO:0000256" key="2">
    <source>
        <dbReference type="ARBA" id="ARBA00022643"/>
    </source>
</evidence>
<feature type="region of interest" description="Disordered" evidence="4">
    <location>
        <begin position="488"/>
        <end position="554"/>
    </location>
</feature>
<dbReference type="PANTHER" id="PTHR47429:SF2">
    <property type="entry name" value="PROTEIN TWIN LOV 1"/>
    <property type="match status" value="1"/>
</dbReference>
<keyword evidence="1" id="KW-0285">Flavoprotein</keyword>
<dbReference type="SUPFAM" id="SSF55785">
    <property type="entry name" value="PYP-like sensor domain (PAS domain)"/>
    <property type="match status" value="1"/>
</dbReference>
<keyword evidence="3" id="KW-0157">Chromophore</keyword>
<dbReference type="Gene3D" id="1.25.40.20">
    <property type="entry name" value="Ankyrin repeat-containing domain"/>
    <property type="match status" value="1"/>
</dbReference>
<dbReference type="EMBL" id="JAQMWT010000122">
    <property type="protein sequence ID" value="KAJ8610030.1"/>
    <property type="molecule type" value="Genomic_DNA"/>
</dbReference>
<dbReference type="Pfam" id="PF13426">
    <property type="entry name" value="PAS_9"/>
    <property type="match status" value="1"/>
</dbReference>
<evidence type="ECO:0000256" key="3">
    <source>
        <dbReference type="ARBA" id="ARBA00022991"/>
    </source>
</evidence>
<dbReference type="Gene3D" id="3.30.450.20">
    <property type="entry name" value="PAS domain"/>
    <property type="match status" value="1"/>
</dbReference>
<evidence type="ECO:0000259" key="5">
    <source>
        <dbReference type="PROSITE" id="PS50112"/>
    </source>
</evidence>
<proteinExistence type="predicted"/>
<evidence type="ECO:0000256" key="1">
    <source>
        <dbReference type="ARBA" id="ARBA00022630"/>
    </source>
</evidence>
<feature type="domain" description="PAS" evidence="5">
    <location>
        <begin position="330"/>
        <end position="381"/>
    </location>
</feature>
<gene>
    <name evidence="6" type="ORF">CTAYLR_006644</name>
</gene>
<dbReference type="GO" id="GO:0005634">
    <property type="term" value="C:nucleus"/>
    <property type="evidence" value="ECO:0007669"/>
    <property type="project" value="TreeGrafter"/>
</dbReference>
<dbReference type="InterPro" id="IPR035965">
    <property type="entry name" value="PAS-like_dom_sf"/>
</dbReference>
<dbReference type="InterPro" id="IPR000014">
    <property type="entry name" value="PAS"/>
</dbReference>
<organism evidence="6 7">
    <name type="scientific">Chrysophaeum taylorii</name>
    <dbReference type="NCBI Taxonomy" id="2483200"/>
    <lineage>
        <taxon>Eukaryota</taxon>
        <taxon>Sar</taxon>
        <taxon>Stramenopiles</taxon>
        <taxon>Ochrophyta</taxon>
        <taxon>Pelagophyceae</taxon>
        <taxon>Pelagomonadales</taxon>
        <taxon>Pelagomonadaceae</taxon>
        <taxon>Chrysophaeum</taxon>
    </lineage>
</organism>
<name>A0AAD7UKT0_9STRA</name>
<evidence type="ECO:0000313" key="7">
    <source>
        <dbReference type="Proteomes" id="UP001230188"/>
    </source>
</evidence>
<reference evidence="6" key="1">
    <citation type="submission" date="2023-01" db="EMBL/GenBank/DDBJ databases">
        <title>Metagenome sequencing of chrysophaentin producing Chrysophaeum taylorii.</title>
        <authorList>
            <person name="Davison J."/>
            <person name="Bewley C."/>
        </authorList>
    </citation>
    <scope>NUCLEOTIDE SEQUENCE</scope>
    <source>
        <strain evidence="6">NIES-1699</strain>
    </source>
</reference>
<evidence type="ECO:0000313" key="6">
    <source>
        <dbReference type="EMBL" id="KAJ8610030.1"/>
    </source>
</evidence>
<dbReference type="AlphaFoldDB" id="A0AAD7UKT0"/>
<sequence>MGTEAVDSTDLPIATKMTSPKEYFIQQLTGRGIKIDPIAFNNPRSPVACVALKYRTEDELPQMYDKELLSVFYEGSMEEVRSRVVGEKSSRVANAQNANGETVLMKVCRRALSGTSKGGGLSVVSLLLKSGANPMVCCDSGKNVLHDVFWTAKPPPAAVLEAMEKMVDILREATGKNGLLELMLSEDKHGYTPLDYVVPSQQPNWRKIVDTVVGWAAEEALLNSPAINSVQGGAAALLSTFATAVAGDAQEEEDASATATRDEPRASADAPTSLPARALETTPGRLKLELETCDQNFASTVVNDMFDDDKRLVAQLCAHKSSFLISDVHDPDAAIVAVSPAFARETGYDPEDVLGRNCRFLQGPGTSSEQVNLIRRALATTSSVRVSLLNYKKSGETFINNFLLTPLRHKNGEVCYYVGVQNCAPDVANSRRRRLAAAGRTWLDDEVDDDDDDDDDDVADAGLAAADVPPERPSGRIVHSQSAETVFCPVDERTAGPPTTQFSDFDDNTASKRTLFAERGNPRRDDQVKSSGPESPHNLEPQVKKTRVSTCVIS</sequence>
<dbReference type="NCBIfam" id="TIGR00229">
    <property type="entry name" value="sensory_box"/>
    <property type="match status" value="1"/>
</dbReference>
<dbReference type="Proteomes" id="UP001230188">
    <property type="component" value="Unassembled WGS sequence"/>
</dbReference>
<evidence type="ECO:0000256" key="4">
    <source>
        <dbReference type="SAM" id="MobiDB-lite"/>
    </source>
</evidence>
<comment type="caution">
    <text evidence="6">The sequence shown here is derived from an EMBL/GenBank/DDBJ whole genome shotgun (WGS) entry which is preliminary data.</text>
</comment>
<feature type="region of interest" description="Disordered" evidence="4">
    <location>
        <begin position="464"/>
        <end position="483"/>
    </location>
</feature>
<feature type="region of interest" description="Disordered" evidence="4">
    <location>
        <begin position="248"/>
        <end position="278"/>
    </location>
</feature>